<evidence type="ECO:0000256" key="1">
    <source>
        <dbReference type="ARBA" id="ARBA00001966"/>
    </source>
</evidence>
<gene>
    <name evidence="17" type="ORF">IAA28_11265</name>
</gene>
<dbReference type="InterPro" id="IPR017896">
    <property type="entry name" value="4Fe4S_Fe-S-bd"/>
</dbReference>
<dbReference type="Proteomes" id="UP000886780">
    <property type="component" value="Unassembled WGS sequence"/>
</dbReference>
<dbReference type="SUPFAM" id="SSF53920">
    <property type="entry name" value="Fe-only hydrogenase"/>
    <property type="match status" value="1"/>
</dbReference>
<evidence type="ECO:0000256" key="8">
    <source>
        <dbReference type="ARBA" id="ARBA00022967"/>
    </source>
</evidence>
<keyword evidence="12" id="KW-0472">Membrane</keyword>
<dbReference type="PROSITE" id="PS51085">
    <property type="entry name" value="2FE2S_FER_2"/>
    <property type="match status" value="1"/>
</dbReference>
<comment type="similarity">
    <text evidence="3">Belongs to the complex I 75 kDa subunit family.</text>
</comment>
<keyword evidence="11" id="KW-0520">NAD</keyword>
<dbReference type="GO" id="GO:0016020">
    <property type="term" value="C:membrane"/>
    <property type="evidence" value="ECO:0007669"/>
    <property type="project" value="UniProtKB-SubCell"/>
</dbReference>
<dbReference type="GO" id="GO:0008137">
    <property type="term" value="F:NADH dehydrogenase (ubiquinone) activity"/>
    <property type="evidence" value="ECO:0007669"/>
    <property type="project" value="InterPro"/>
</dbReference>
<keyword evidence="6" id="KW-0479">Metal-binding</keyword>
<dbReference type="Gene3D" id="3.30.70.20">
    <property type="match status" value="1"/>
</dbReference>
<feature type="domain" description="2Fe-2S ferredoxin-type" evidence="14">
    <location>
        <begin position="2"/>
        <end position="80"/>
    </location>
</feature>
<dbReference type="EMBL" id="DXEU01000207">
    <property type="protein sequence ID" value="HIX53366.1"/>
    <property type="molecule type" value="Genomic_DNA"/>
</dbReference>
<keyword evidence="5" id="KW-0001">2Fe-2S</keyword>
<evidence type="ECO:0000256" key="6">
    <source>
        <dbReference type="ARBA" id="ARBA00022723"/>
    </source>
</evidence>
<dbReference type="Pfam" id="PF02256">
    <property type="entry name" value="Fe_hyd_SSU"/>
    <property type="match status" value="1"/>
</dbReference>
<evidence type="ECO:0000256" key="4">
    <source>
        <dbReference type="ARBA" id="ARBA00022485"/>
    </source>
</evidence>
<dbReference type="PROSITE" id="PS00641">
    <property type="entry name" value="COMPLEX1_75K_1"/>
    <property type="match status" value="1"/>
</dbReference>
<name>A0A9D2AY32_9FIRM</name>
<evidence type="ECO:0000259" key="16">
    <source>
        <dbReference type="PROSITE" id="PS51839"/>
    </source>
</evidence>
<sequence length="582" mass="63306">MENITIKINGMEVSAPKGSTILEAARLAHIEIPTLCYLKEINEIGACRMCVVEVKGAKSLVVSCVYPINEGMEVWTNTPKVLESRKKTLQLLLSNHNRSCLSCVRSGNCELQQLCKELGVENEDYYDGEKTPSEIDDSAPHMIRDNSKCILCRRCVAVCEKTQGIGVIGANMRGFATFIGSPFDMGLGETSCVSCGQCIAVCPTGALYEKDCTDEVLAAIADPEKHVIVQTAPSVRAALGEEFGYPIGTNVEGKMVAALRRIGFDKVFDTDFAADLTIMEEAHEFLERVKNGGVLPLITSCSPGWVKYCEHYFPDMTENLSSCKSPQQMFGAIAKSYYAEKAGIDPKNIVSVSVMPCTAKKFEIGRPDEDANGVPDVDYAMTTRELARLIRKCGLKFQNLPDEDFDAPLGLSTGAGTIFGATGGVMEAALRTAVETLTGEELENVDFTEVRGTKGIKEATYHVAGMDVNVAVASGLGNAKELLNRVKTGQAQYHFIEIMGCPGGCVNGGGQPQQPGWVRNTVDIRALRAKVLYDDDKADAIRKSHENPAIKELYATYLGEPGSEKAHHLLHTTYVKRKINEI</sequence>
<dbReference type="SMART" id="SM00902">
    <property type="entry name" value="Fe_hyd_SSU"/>
    <property type="match status" value="1"/>
</dbReference>
<dbReference type="FunFam" id="3.30.70.20:FF:000035">
    <property type="entry name" value="Iron hydrogenase 1"/>
    <property type="match status" value="1"/>
</dbReference>
<protein>
    <submittedName>
        <fullName evidence="17">[FeFe] hydrogenase, group A</fullName>
    </submittedName>
</protein>
<evidence type="ECO:0000256" key="13">
    <source>
        <dbReference type="ARBA" id="ARBA00034078"/>
    </source>
</evidence>
<evidence type="ECO:0000259" key="15">
    <source>
        <dbReference type="PROSITE" id="PS51379"/>
    </source>
</evidence>
<dbReference type="GO" id="GO:0005506">
    <property type="term" value="F:iron ion binding"/>
    <property type="evidence" value="ECO:0007669"/>
    <property type="project" value="InterPro"/>
</dbReference>
<keyword evidence="8" id="KW-1278">Translocase</keyword>
<comment type="subcellular location">
    <subcellularLocation>
        <location evidence="2">Membrane</location>
    </subcellularLocation>
</comment>
<evidence type="ECO:0000256" key="2">
    <source>
        <dbReference type="ARBA" id="ARBA00004370"/>
    </source>
</evidence>
<dbReference type="SUPFAM" id="SSF54862">
    <property type="entry name" value="4Fe-4S ferredoxins"/>
    <property type="match status" value="1"/>
</dbReference>
<dbReference type="InterPro" id="IPR001041">
    <property type="entry name" value="2Fe-2S_ferredoxin-type"/>
</dbReference>
<dbReference type="NCBIfam" id="TIGR02512">
    <property type="entry name" value="FeFe_hydrog_A"/>
    <property type="match status" value="1"/>
</dbReference>
<dbReference type="Pfam" id="PF10588">
    <property type="entry name" value="NADH-G_4Fe-4S_3"/>
    <property type="match status" value="1"/>
</dbReference>
<dbReference type="Gene3D" id="4.10.260.20">
    <property type="entry name" value="Iron hydrogenase, small subunit"/>
    <property type="match status" value="1"/>
</dbReference>
<evidence type="ECO:0000256" key="7">
    <source>
        <dbReference type="ARBA" id="ARBA00022737"/>
    </source>
</evidence>
<evidence type="ECO:0000256" key="11">
    <source>
        <dbReference type="ARBA" id="ARBA00023027"/>
    </source>
</evidence>
<dbReference type="Gene3D" id="3.10.20.740">
    <property type="match status" value="1"/>
</dbReference>
<dbReference type="InterPro" id="IPR000283">
    <property type="entry name" value="NADH_UbQ_OxRdtase_75kDa_su_CS"/>
</dbReference>
<dbReference type="InterPro" id="IPR003149">
    <property type="entry name" value="Fe_hydrogenase_ssu"/>
</dbReference>
<dbReference type="Gene3D" id="3.40.950.10">
    <property type="entry name" value="Fe-only Hydrogenase (Larger Subunit), Chain L, domain 3"/>
    <property type="match status" value="1"/>
</dbReference>
<accession>A0A9D2AY32</accession>
<evidence type="ECO:0000256" key="12">
    <source>
        <dbReference type="ARBA" id="ARBA00023136"/>
    </source>
</evidence>
<keyword evidence="4" id="KW-0004">4Fe-4S</keyword>
<dbReference type="InterPro" id="IPR019574">
    <property type="entry name" value="NADH_UbQ_OxRdtase_Gsu_4Fe4S-bd"/>
</dbReference>
<dbReference type="PROSITE" id="PS51839">
    <property type="entry name" value="4FE4S_HC3"/>
    <property type="match status" value="1"/>
</dbReference>
<dbReference type="Gene3D" id="3.40.50.1780">
    <property type="match status" value="1"/>
</dbReference>
<dbReference type="Pfam" id="PF13510">
    <property type="entry name" value="Fer2_4"/>
    <property type="match status" value="1"/>
</dbReference>
<feature type="domain" description="4Fe-4S ferredoxin-type" evidence="15">
    <location>
        <begin position="140"/>
        <end position="170"/>
    </location>
</feature>
<dbReference type="InterPro" id="IPR017900">
    <property type="entry name" value="4Fe4S_Fe_S_CS"/>
</dbReference>
<dbReference type="InterPro" id="IPR009016">
    <property type="entry name" value="Fe_hydrogenase"/>
</dbReference>
<evidence type="ECO:0000259" key="14">
    <source>
        <dbReference type="PROSITE" id="PS51085"/>
    </source>
</evidence>
<evidence type="ECO:0000256" key="10">
    <source>
        <dbReference type="ARBA" id="ARBA00023014"/>
    </source>
</evidence>
<dbReference type="SMART" id="SM00929">
    <property type="entry name" value="NADH-G_4Fe-4S_3"/>
    <property type="match status" value="1"/>
</dbReference>
<dbReference type="GO" id="GO:0008901">
    <property type="term" value="F:ferredoxin hydrogenase activity"/>
    <property type="evidence" value="ECO:0007669"/>
    <property type="project" value="InterPro"/>
</dbReference>
<reference evidence="17" key="1">
    <citation type="journal article" date="2021" name="PeerJ">
        <title>Extensive microbial diversity within the chicken gut microbiome revealed by metagenomics and culture.</title>
        <authorList>
            <person name="Gilroy R."/>
            <person name="Ravi A."/>
            <person name="Getino M."/>
            <person name="Pursley I."/>
            <person name="Horton D.L."/>
            <person name="Alikhan N.F."/>
            <person name="Baker D."/>
            <person name="Gharbi K."/>
            <person name="Hall N."/>
            <person name="Watson M."/>
            <person name="Adriaenssens E.M."/>
            <person name="Foster-Nyarko E."/>
            <person name="Jarju S."/>
            <person name="Secka A."/>
            <person name="Antonio M."/>
            <person name="Oren A."/>
            <person name="Chaudhuri R.R."/>
            <person name="La Ragione R."/>
            <person name="Hildebrand F."/>
            <person name="Pallen M.J."/>
        </authorList>
    </citation>
    <scope>NUCLEOTIDE SEQUENCE</scope>
    <source>
        <strain evidence="17">ChiGjej4B4-12881</strain>
    </source>
</reference>
<dbReference type="PANTHER" id="PTHR11615">
    <property type="entry name" value="NITRATE, FORMATE, IRON DEHYDROGENASE"/>
    <property type="match status" value="1"/>
</dbReference>
<keyword evidence="9" id="KW-0408">Iron</keyword>
<dbReference type="InterPro" id="IPR013352">
    <property type="entry name" value="Fe_hydrogenase_subset"/>
</dbReference>
<dbReference type="CDD" id="cd00207">
    <property type="entry name" value="fer2"/>
    <property type="match status" value="1"/>
</dbReference>
<feature type="domain" description="4Fe-4S ferredoxin-type" evidence="15">
    <location>
        <begin position="183"/>
        <end position="212"/>
    </location>
</feature>
<evidence type="ECO:0000313" key="18">
    <source>
        <dbReference type="Proteomes" id="UP000886780"/>
    </source>
</evidence>
<dbReference type="GO" id="GO:0051537">
    <property type="term" value="F:2 iron, 2 sulfur cluster binding"/>
    <property type="evidence" value="ECO:0007669"/>
    <property type="project" value="UniProtKB-KW"/>
</dbReference>
<dbReference type="Pfam" id="PF12838">
    <property type="entry name" value="Fer4_7"/>
    <property type="match status" value="1"/>
</dbReference>
<dbReference type="InterPro" id="IPR036010">
    <property type="entry name" value="2Fe-2S_ferredoxin-like_sf"/>
</dbReference>
<dbReference type="GO" id="GO:0042773">
    <property type="term" value="P:ATP synthesis coupled electron transport"/>
    <property type="evidence" value="ECO:0007669"/>
    <property type="project" value="InterPro"/>
</dbReference>
<dbReference type="InterPro" id="IPR049830">
    <property type="entry name" value="HndD"/>
</dbReference>
<dbReference type="PROSITE" id="PS51379">
    <property type="entry name" value="4FE4S_FER_2"/>
    <property type="match status" value="2"/>
</dbReference>
<evidence type="ECO:0000256" key="9">
    <source>
        <dbReference type="ARBA" id="ARBA00023004"/>
    </source>
</evidence>
<proteinExistence type="inferred from homology"/>
<keyword evidence="10" id="KW-0411">Iron-sulfur</keyword>
<comment type="caution">
    <text evidence="17">The sequence shown here is derived from an EMBL/GenBank/DDBJ whole genome shotgun (WGS) entry which is preliminary data.</text>
</comment>
<dbReference type="Pfam" id="PF02906">
    <property type="entry name" value="Fe_hyd_lg_C"/>
    <property type="match status" value="1"/>
</dbReference>
<comment type="cofactor">
    <cofactor evidence="1">
        <name>[4Fe-4S] cluster</name>
        <dbReference type="ChEBI" id="CHEBI:49883"/>
    </cofactor>
</comment>
<dbReference type="GO" id="GO:0051539">
    <property type="term" value="F:4 iron, 4 sulfur cluster binding"/>
    <property type="evidence" value="ECO:0007669"/>
    <property type="project" value="UniProtKB-KW"/>
</dbReference>
<feature type="domain" description="4Fe-4S His(Cys)3-ligated-type" evidence="16">
    <location>
        <begin position="80"/>
        <end position="119"/>
    </location>
</feature>
<keyword evidence="7" id="KW-0677">Repeat</keyword>
<dbReference type="InterPro" id="IPR004108">
    <property type="entry name" value="Fe_hydrogenase_lsu_C"/>
</dbReference>
<evidence type="ECO:0000256" key="5">
    <source>
        <dbReference type="ARBA" id="ARBA00022714"/>
    </source>
</evidence>
<dbReference type="InterPro" id="IPR050340">
    <property type="entry name" value="Cytosolic_Fe-S_CAF"/>
</dbReference>
<dbReference type="AlphaFoldDB" id="A0A9D2AY32"/>
<dbReference type="SUPFAM" id="SSF54292">
    <property type="entry name" value="2Fe-2S ferredoxin-like"/>
    <property type="match status" value="1"/>
</dbReference>
<dbReference type="InterPro" id="IPR036991">
    <property type="entry name" value="Fe_hydrogenase_ssu_sf"/>
</dbReference>
<evidence type="ECO:0000313" key="17">
    <source>
        <dbReference type="EMBL" id="HIX53366.1"/>
    </source>
</evidence>
<evidence type="ECO:0000256" key="3">
    <source>
        <dbReference type="ARBA" id="ARBA00005404"/>
    </source>
</evidence>
<organism evidence="17 18">
    <name type="scientific">Candidatus Lachnoclostridium stercoripullorum</name>
    <dbReference type="NCBI Taxonomy" id="2838635"/>
    <lineage>
        <taxon>Bacteria</taxon>
        <taxon>Bacillati</taxon>
        <taxon>Bacillota</taxon>
        <taxon>Clostridia</taxon>
        <taxon>Lachnospirales</taxon>
        <taxon>Lachnospiraceae</taxon>
    </lineage>
</organism>
<comment type="cofactor">
    <cofactor evidence="13">
        <name>[2Fe-2S] cluster</name>
        <dbReference type="ChEBI" id="CHEBI:190135"/>
    </cofactor>
</comment>
<dbReference type="FunFam" id="3.10.20.740:FF:000004">
    <property type="entry name" value="NADH-quinone oxidoreductase"/>
    <property type="match status" value="1"/>
</dbReference>
<dbReference type="PROSITE" id="PS00198">
    <property type="entry name" value="4FE4S_FER_1"/>
    <property type="match status" value="1"/>
</dbReference>
<reference evidence="17" key="2">
    <citation type="submission" date="2021-04" db="EMBL/GenBank/DDBJ databases">
        <authorList>
            <person name="Gilroy R."/>
        </authorList>
    </citation>
    <scope>NUCLEOTIDE SEQUENCE</scope>
    <source>
        <strain evidence="17">ChiGjej4B4-12881</strain>
    </source>
</reference>
<dbReference type="NCBIfam" id="NF040763">
    <property type="entry name" value="FeFe_hydrog_A6"/>
    <property type="match status" value="1"/>
</dbReference>